<dbReference type="InterPro" id="IPR017900">
    <property type="entry name" value="4Fe4S_Fe_S_CS"/>
</dbReference>
<accession>A0A532V2N0</accession>
<keyword evidence="4" id="KW-0408">Iron</keyword>
<keyword evidence="5" id="KW-0411">Iron-sulfur</keyword>
<dbReference type="InterPro" id="IPR051460">
    <property type="entry name" value="HdrC_iron-sulfur_subunit"/>
</dbReference>
<evidence type="ECO:0000256" key="4">
    <source>
        <dbReference type="ARBA" id="ARBA00023004"/>
    </source>
</evidence>
<feature type="domain" description="4Fe-4S ferredoxin-type" evidence="6">
    <location>
        <begin position="20"/>
        <end position="50"/>
    </location>
</feature>
<keyword evidence="1" id="KW-0004">4Fe-4S</keyword>
<dbReference type="AlphaFoldDB" id="A0A532V2N0"/>
<organism evidence="7 8">
    <name type="scientific">candidate division TA06 bacterium B3_TA06</name>
    <dbReference type="NCBI Taxonomy" id="2012487"/>
    <lineage>
        <taxon>Bacteria</taxon>
        <taxon>Bacteria division TA06</taxon>
    </lineage>
</organism>
<keyword evidence="3" id="KW-0560">Oxidoreductase</keyword>
<evidence type="ECO:0000313" key="7">
    <source>
        <dbReference type="EMBL" id="TKJ41445.1"/>
    </source>
</evidence>
<name>A0A532V2N0_UNCT6</name>
<dbReference type="SUPFAM" id="SSF46548">
    <property type="entry name" value="alpha-helical ferredoxin"/>
    <property type="match status" value="1"/>
</dbReference>
<dbReference type="PROSITE" id="PS51379">
    <property type="entry name" value="4FE4S_FER_2"/>
    <property type="match status" value="1"/>
</dbReference>
<sequence length="135" mass="15284">MIELGTHTKSRRDILDKVERISEVDVFSCYQCGRCSGDCPSINLMDILPNQAIRLLQLGEVELVLASKTIWICASCFTCTSRCPKGIDIARVLEALRQVCLRKNIDELDLNNIPEEERERYPTIAWVSALRKLSG</sequence>
<reference evidence="7 8" key="1">
    <citation type="submission" date="2017-06" db="EMBL/GenBank/DDBJ databases">
        <title>Novel microbial phyla capable of carbon fixation and sulfur reduction in deep-sea sediments.</title>
        <authorList>
            <person name="Huang J."/>
            <person name="Baker B."/>
            <person name="Wang Y."/>
        </authorList>
    </citation>
    <scope>NUCLEOTIDE SEQUENCE [LARGE SCALE GENOMIC DNA]</scope>
    <source>
        <strain evidence="7">B3_TA06</strain>
    </source>
</reference>
<evidence type="ECO:0000313" key="8">
    <source>
        <dbReference type="Proteomes" id="UP000317778"/>
    </source>
</evidence>
<evidence type="ECO:0000256" key="1">
    <source>
        <dbReference type="ARBA" id="ARBA00022485"/>
    </source>
</evidence>
<dbReference type="GO" id="GO:0016491">
    <property type="term" value="F:oxidoreductase activity"/>
    <property type="evidence" value="ECO:0007669"/>
    <property type="project" value="UniProtKB-KW"/>
</dbReference>
<protein>
    <submittedName>
        <fullName evidence="7">Heterodisulfide reductase</fullName>
    </submittedName>
</protein>
<dbReference type="Pfam" id="PF13183">
    <property type="entry name" value="Fer4_8"/>
    <property type="match status" value="1"/>
</dbReference>
<keyword evidence="2" id="KW-0479">Metal-binding</keyword>
<evidence type="ECO:0000256" key="2">
    <source>
        <dbReference type="ARBA" id="ARBA00022723"/>
    </source>
</evidence>
<gene>
    <name evidence="7" type="ORF">CEE36_08305</name>
</gene>
<dbReference type="GO" id="GO:0051539">
    <property type="term" value="F:4 iron, 4 sulfur cluster binding"/>
    <property type="evidence" value="ECO:0007669"/>
    <property type="project" value="UniProtKB-KW"/>
</dbReference>
<evidence type="ECO:0000256" key="3">
    <source>
        <dbReference type="ARBA" id="ARBA00023002"/>
    </source>
</evidence>
<dbReference type="EMBL" id="NJBO01000013">
    <property type="protein sequence ID" value="TKJ41445.1"/>
    <property type="molecule type" value="Genomic_DNA"/>
</dbReference>
<comment type="caution">
    <text evidence="7">The sequence shown here is derived from an EMBL/GenBank/DDBJ whole genome shotgun (WGS) entry which is preliminary data.</text>
</comment>
<dbReference type="InterPro" id="IPR017896">
    <property type="entry name" value="4Fe4S_Fe-S-bd"/>
</dbReference>
<evidence type="ECO:0000256" key="5">
    <source>
        <dbReference type="ARBA" id="ARBA00023014"/>
    </source>
</evidence>
<dbReference type="Proteomes" id="UP000317778">
    <property type="component" value="Unassembled WGS sequence"/>
</dbReference>
<dbReference type="GO" id="GO:0046872">
    <property type="term" value="F:metal ion binding"/>
    <property type="evidence" value="ECO:0007669"/>
    <property type="project" value="UniProtKB-KW"/>
</dbReference>
<dbReference type="GO" id="GO:0005886">
    <property type="term" value="C:plasma membrane"/>
    <property type="evidence" value="ECO:0007669"/>
    <property type="project" value="TreeGrafter"/>
</dbReference>
<evidence type="ECO:0000259" key="6">
    <source>
        <dbReference type="PROSITE" id="PS51379"/>
    </source>
</evidence>
<dbReference type="PANTHER" id="PTHR43255:SF1">
    <property type="entry name" value="IRON-SULFUR-BINDING OXIDOREDUCTASE FADF-RELATED"/>
    <property type="match status" value="1"/>
</dbReference>
<dbReference type="InterPro" id="IPR009051">
    <property type="entry name" value="Helical_ferredxn"/>
</dbReference>
<dbReference type="PROSITE" id="PS00198">
    <property type="entry name" value="4FE4S_FER_1"/>
    <property type="match status" value="1"/>
</dbReference>
<dbReference type="PANTHER" id="PTHR43255">
    <property type="entry name" value="IRON-SULFUR-BINDING OXIDOREDUCTASE FADF-RELATED-RELATED"/>
    <property type="match status" value="1"/>
</dbReference>
<proteinExistence type="predicted"/>
<dbReference type="Gene3D" id="1.10.1060.10">
    <property type="entry name" value="Alpha-helical ferredoxin"/>
    <property type="match status" value="1"/>
</dbReference>